<protein>
    <submittedName>
        <fullName evidence="6">TetR family transcriptional regulator</fullName>
    </submittedName>
</protein>
<dbReference type="GO" id="GO:0003700">
    <property type="term" value="F:DNA-binding transcription factor activity"/>
    <property type="evidence" value="ECO:0007669"/>
    <property type="project" value="TreeGrafter"/>
</dbReference>
<dbReference type="HOGENOM" id="CLU_087539_3_4_11"/>
<dbReference type="Proteomes" id="UP000006072">
    <property type="component" value="Unassembled WGS sequence"/>
</dbReference>
<gene>
    <name evidence="6" type="ORF">MVAC_22220</name>
</gene>
<evidence type="ECO:0000256" key="1">
    <source>
        <dbReference type="ARBA" id="ARBA00023015"/>
    </source>
</evidence>
<evidence type="ECO:0000313" key="7">
    <source>
        <dbReference type="Proteomes" id="UP000006072"/>
    </source>
</evidence>
<dbReference type="PROSITE" id="PS50977">
    <property type="entry name" value="HTH_TETR_2"/>
    <property type="match status" value="1"/>
</dbReference>
<dbReference type="InterPro" id="IPR050109">
    <property type="entry name" value="HTH-type_TetR-like_transc_reg"/>
</dbReference>
<evidence type="ECO:0000256" key="4">
    <source>
        <dbReference type="PROSITE-ProRule" id="PRU00335"/>
    </source>
</evidence>
<dbReference type="SUPFAM" id="SSF46689">
    <property type="entry name" value="Homeodomain-like"/>
    <property type="match status" value="1"/>
</dbReference>
<dbReference type="GO" id="GO:0000976">
    <property type="term" value="F:transcription cis-regulatory region binding"/>
    <property type="evidence" value="ECO:0007669"/>
    <property type="project" value="TreeGrafter"/>
</dbReference>
<dbReference type="EMBL" id="ALQA01000060">
    <property type="protein sequence ID" value="EJZ06303.1"/>
    <property type="molecule type" value="Genomic_DNA"/>
</dbReference>
<dbReference type="PANTHER" id="PTHR30055:SF234">
    <property type="entry name" value="HTH-TYPE TRANSCRIPTIONAL REGULATOR BETI"/>
    <property type="match status" value="1"/>
</dbReference>
<keyword evidence="3" id="KW-0804">Transcription</keyword>
<proteinExistence type="predicted"/>
<dbReference type="InterPro" id="IPR009057">
    <property type="entry name" value="Homeodomain-like_sf"/>
</dbReference>
<sequence length="196" mass="21387">MTERGRSADPRAERVRTRLRAAALAIANERPVDGITVGDLVARAEVSRQVFYRHFRDRDDAVATAFSHVFAAATSTGHRDARTHILDLFEFAARHPGLCHNVASSTVHQHVLATYRDALLEPCRQIADQGMAVLHTIAPLPADAVTRFLVGGLMEVLRSWMEEPRPTDLHARVRAALATIDALLGCSPATKGPVDG</sequence>
<dbReference type="PATRIC" id="fig|1194972.3.peg.4430"/>
<keyword evidence="1" id="KW-0805">Transcription regulation</keyword>
<reference evidence="6 7" key="1">
    <citation type="journal article" date="2012" name="J. Bacteriol.">
        <title>Complete Genome Sequence of Mycobacterium vaccae Type Strain ATCC 25954.</title>
        <authorList>
            <person name="Ho Y.S."/>
            <person name="Adroub S.A."/>
            <person name="Abadi M."/>
            <person name="Al Alwan B."/>
            <person name="Alkhateeb R."/>
            <person name="Gao G."/>
            <person name="Ragab A."/>
            <person name="Ali S."/>
            <person name="van Soolingen D."/>
            <person name="Bitter W."/>
            <person name="Pain A."/>
            <person name="Abdallah A.M."/>
        </authorList>
    </citation>
    <scope>NUCLEOTIDE SEQUENCE [LARGE SCALE GENOMIC DNA]</scope>
    <source>
        <strain evidence="6 7">ATCC 25954</strain>
    </source>
</reference>
<dbReference type="eggNOG" id="COG1309">
    <property type="taxonomic scope" value="Bacteria"/>
</dbReference>
<dbReference type="RefSeq" id="WP_003932336.1">
    <property type="nucleotide sequence ID" value="NZ_JH814696.1"/>
</dbReference>
<evidence type="ECO:0000313" key="6">
    <source>
        <dbReference type="EMBL" id="EJZ06303.1"/>
    </source>
</evidence>
<comment type="caution">
    <text evidence="6">The sequence shown here is derived from an EMBL/GenBank/DDBJ whole genome shotgun (WGS) entry which is preliminary data.</text>
</comment>
<dbReference type="Gene3D" id="1.10.357.10">
    <property type="entry name" value="Tetracycline Repressor, domain 2"/>
    <property type="match status" value="1"/>
</dbReference>
<organism evidence="6 7">
    <name type="scientific">Mycolicibacterium vaccae ATCC 25954</name>
    <dbReference type="NCBI Taxonomy" id="1194972"/>
    <lineage>
        <taxon>Bacteria</taxon>
        <taxon>Bacillati</taxon>
        <taxon>Actinomycetota</taxon>
        <taxon>Actinomycetes</taxon>
        <taxon>Mycobacteriales</taxon>
        <taxon>Mycobacteriaceae</taxon>
        <taxon>Mycolicibacterium</taxon>
    </lineage>
</organism>
<accession>K0UUM4</accession>
<evidence type="ECO:0000259" key="5">
    <source>
        <dbReference type="PROSITE" id="PS50977"/>
    </source>
</evidence>
<dbReference type="InterPro" id="IPR001647">
    <property type="entry name" value="HTH_TetR"/>
</dbReference>
<evidence type="ECO:0000256" key="2">
    <source>
        <dbReference type="ARBA" id="ARBA00023125"/>
    </source>
</evidence>
<dbReference type="PANTHER" id="PTHR30055">
    <property type="entry name" value="HTH-TYPE TRANSCRIPTIONAL REGULATOR RUTR"/>
    <property type="match status" value="1"/>
</dbReference>
<dbReference type="AlphaFoldDB" id="K0UUM4"/>
<keyword evidence="2 4" id="KW-0238">DNA-binding</keyword>
<keyword evidence="7" id="KW-1185">Reference proteome</keyword>
<dbReference type="Pfam" id="PF00440">
    <property type="entry name" value="TetR_N"/>
    <property type="match status" value="1"/>
</dbReference>
<feature type="DNA-binding region" description="H-T-H motif" evidence="4">
    <location>
        <begin position="36"/>
        <end position="55"/>
    </location>
</feature>
<evidence type="ECO:0000256" key="3">
    <source>
        <dbReference type="ARBA" id="ARBA00023163"/>
    </source>
</evidence>
<feature type="domain" description="HTH tetR-type" evidence="5">
    <location>
        <begin position="13"/>
        <end position="73"/>
    </location>
</feature>
<name>K0UUM4_MYCVA</name>